<dbReference type="AlphaFoldDB" id="A0AAD9N5P0"/>
<sequence>MVSILLCFTIAQRDVSWDLYLYVFKCMLPFLFRYDHVNYARWSTVYLAEVAVLSPEVILEFQEGKFVIKRTDRRFNQVSPVQSTKWLNATGMKSGDLHGVFQDGDDTLRDIINKDVVTPVIQESLLSTEHLGQAQMEVFIEKHLCELPEGDQRLDLE</sequence>
<evidence type="ECO:0000313" key="2">
    <source>
        <dbReference type="Proteomes" id="UP001208570"/>
    </source>
</evidence>
<dbReference type="PANTHER" id="PTHR47018:SF3">
    <property type="entry name" value="MYCBP-ASSOCIATED PROTEIN"/>
    <property type="match status" value="1"/>
</dbReference>
<keyword evidence="2" id="KW-1185">Reference proteome</keyword>
<name>A0AAD9N5P0_9ANNE</name>
<dbReference type="Proteomes" id="UP001208570">
    <property type="component" value="Unassembled WGS sequence"/>
</dbReference>
<gene>
    <name evidence="1" type="ORF">LSH36_226g01021</name>
</gene>
<proteinExistence type="predicted"/>
<organism evidence="1 2">
    <name type="scientific">Paralvinella palmiformis</name>
    <dbReference type="NCBI Taxonomy" id="53620"/>
    <lineage>
        <taxon>Eukaryota</taxon>
        <taxon>Metazoa</taxon>
        <taxon>Spiralia</taxon>
        <taxon>Lophotrochozoa</taxon>
        <taxon>Annelida</taxon>
        <taxon>Polychaeta</taxon>
        <taxon>Sedentaria</taxon>
        <taxon>Canalipalpata</taxon>
        <taxon>Terebellida</taxon>
        <taxon>Terebelliformia</taxon>
        <taxon>Alvinellidae</taxon>
        <taxon>Paralvinella</taxon>
    </lineage>
</organism>
<evidence type="ECO:0000313" key="1">
    <source>
        <dbReference type="EMBL" id="KAK2155936.1"/>
    </source>
</evidence>
<dbReference type="EMBL" id="JAODUP010000226">
    <property type="protein sequence ID" value="KAK2155936.1"/>
    <property type="molecule type" value="Genomic_DNA"/>
</dbReference>
<accession>A0AAD9N5P0</accession>
<dbReference type="PANTHER" id="PTHR47018">
    <property type="entry name" value="CXC DOMAIN-CONTAINING PROTEIN-RELATED"/>
    <property type="match status" value="1"/>
</dbReference>
<reference evidence="1" key="1">
    <citation type="journal article" date="2023" name="Mol. Biol. Evol.">
        <title>Third-Generation Sequencing Reveals the Adaptive Role of the Epigenome in Three Deep-Sea Polychaetes.</title>
        <authorList>
            <person name="Perez M."/>
            <person name="Aroh O."/>
            <person name="Sun Y."/>
            <person name="Lan Y."/>
            <person name="Juniper S.K."/>
            <person name="Young C.R."/>
            <person name="Angers B."/>
            <person name="Qian P.Y."/>
        </authorList>
    </citation>
    <scope>NUCLEOTIDE SEQUENCE</scope>
    <source>
        <strain evidence="1">P08H-3</strain>
    </source>
</reference>
<comment type="caution">
    <text evidence="1">The sequence shown here is derived from an EMBL/GenBank/DDBJ whole genome shotgun (WGS) entry which is preliminary data.</text>
</comment>
<protein>
    <submittedName>
        <fullName evidence="1">Uncharacterized protein</fullName>
    </submittedName>
</protein>